<evidence type="ECO:0000313" key="2">
    <source>
        <dbReference type="Proteomes" id="UP000504606"/>
    </source>
</evidence>
<gene>
    <name evidence="3" type="primary">LOC113214504</name>
</gene>
<proteinExistence type="predicted"/>
<accession>A0A6J1TD73</accession>
<dbReference type="AlphaFoldDB" id="A0A6J1TD73"/>
<dbReference type="PANTHER" id="PTHR21115">
    <property type="entry name" value="GH06117P-RELATED"/>
    <property type="match status" value="1"/>
</dbReference>
<dbReference type="Pfam" id="PF16013">
    <property type="entry name" value="DUF4781"/>
    <property type="match status" value="1"/>
</dbReference>
<organism evidence="2 3">
    <name type="scientific">Frankliniella occidentalis</name>
    <name type="common">Western flower thrips</name>
    <name type="synonym">Euthrips occidentalis</name>
    <dbReference type="NCBI Taxonomy" id="133901"/>
    <lineage>
        <taxon>Eukaryota</taxon>
        <taxon>Metazoa</taxon>
        <taxon>Ecdysozoa</taxon>
        <taxon>Arthropoda</taxon>
        <taxon>Hexapoda</taxon>
        <taxon>Insecta</taxon>
        <taxon>Pterygota</taxon>
        <taxon>Neoptera</taxon>
        <taxon>Paraneoptera</taxon>
        <taxon>Thysanoptera</taxon>
        <taxon>Terebrantia</taxon>
        <taxon>Thripoidea</taxon>
        <taxon>Thripidae</taxon>
        <taxon>Frankliniella</taxon>
    </lineage>
</organism>
<protein>
    <submittedName>
        <fullName evidence="3">Uncharacterized protein LOC113214504</fullName>
    </submittedName>
</protein>
<name>A0A6J1TD73_FRAOC</name>
<feature type="domain" description="DUF4781" evidence="1">
    <location>
        <begin position="159"/>
        <end position="412"/>
    </location>
</feature>
<dbReference type="Proteomes" id="UP000504606">
    <property type="component" value="Unplaced"/>
</dbReference>
<dbReference type="RefSeq" id="XP_026289660.1">
    <property type="nucleotide sequence ID" value="XM_026433875.2"/>
</dbReference>
<evidence type="ECO:0000259" key="1">
    <source>
        <dbReference type="Pfam" id="PF16013"/>
    </source>
</evidence>
<keyword evidence="2" id="KW-1185">Reference proteome</keyword>
<sequence length="638" mass="71374">MIGRWLHRARFHNSANKSKMAQAEEDFQWEASVKRRQQKYFQWLGDREFDAYRRRLPSICMLLLKGMCKCHEGDNDGFLINNSEINALKRNIGFAVFGEPNEQPSQDNTFTGYSKKQVKVIETIFDQILKLQKGDKILMSVIFVSLNIQCQDGNVVDFPVFRIPKINETGEGYSFIDFQGRIYQSWDNFISNNKLPKAKWSYPQNGVYSGNSEGEVELCFGVTPETKLGKRVLKTMDTTTSILSVGTGVGVFFPPVALPCVVTCGAISLYSIVRGSCELADRGKHGQSLKDRESFSQWLSVAGSALGLGSSGGTLAIRTMMKEGKVVSSVICDVVTGINASSMLVNGVGIAENALAIKEAEEWNALQSFQLIASVLFFAHSVVNFKTARAIVAECQIQDFKDNSEVLFKNNLEQKNIRDLTHISNKPDFLSQITIKQTAASTLSTVHEPKLFKDVKTLLNSLGPTDVHNMMNLLGRVCNRWEYGCYFKRAVEIVMDIYNCRDLKEGVRIINEILRLCSEICTSKSNGEFSNEDEIIDKSISDIEFIPSCITRISPSPANEEVYHFPEDHCGWGRNGELEGDEYLLISKNAFGLANIASANIEHKDGVATVYFEHVGFVAIKSCVEDKKIVVRTFRSNN</sequence>
<dbReference type="KEGG" id="foc:113214504"/>
<dbReference type="OrthoDB" id="6512497at2759"/>
<dbReference type="GeneID" id="113214504"/>
<evidence type="ECO:0000313" key="3">
    <source>
        <dbReference type="RefSeq" id="XP_026289660.1"/>
    </source>
</evidence>
<dbReference type="InterPro" id="IPR031962">
    <property type="entry name" value="DUF4781"/>
</dbReference>
<reference evidence="3" key="1">
    <citation type="submission" date="2025-08" db="UniProtKB">
        <authorList>
            <consortium name="RefSeq"/>
        </authorList>
    </citation>
    <scope>IDENTIFICATION</scope>
    <source>
        <tissue evidence="3">Whole organism</tissue>
    </source>
</reference>
<dbReference type="PANTHER" id="PTHR21115:SF0">
    <property type="entry name" value="GH06117P-RELATED"/>
    <property type="match status" value="1"/>
</dbReference>